<feature type="transmembrane region" description="Helical" evidence="10">
    <location>
        <begin position="30"/>
        <end position="50"/>
    </location>
</feature>
<evidence type="ECO:0000256" key="6">
    <source>
        <dbReference type="ARBA" id="ARBA00022692"/>
    </source>
</evidence>
<keyword evidence="8 10" id="KW-0472">Membrane</keyword>
<dbReference type="Pfam" id="PF01554">
    <property type="entry name" value="MatE"/>
    <property type="match status" value="2"/>
</dbReference>
<feature type="transmembrane region" description="Helical" evidence="10">
    <location>
        <begin position="362"/>
        <end position="386"/>
    </location>
</feature>
<dbReference type="OrthoDB" id="9811110at2"/>
<evidence type="ECO:0000256" key="7">
    <source>
        <dbReference type="ARBA" id="ARBA00022989"/>
    </source>
</evidence>
<feature type="transmembrane region" description="Helical" evidence="10">
    <location>
        <begin position="398"/>
        <end position="419"/>
    </location>
</feature>
<protein>
    <recommendedName>
        <fullName evidence="3">Multidrug export protein MepA</fullName>
    </recommendedName>
</protein>
<dbReference type="GO" id="GO:0046677">
    <property type="term" value="P:response to antibiotic"/>
    <property type="evidence" value="ECO:0007669"/>
    <property type="project" value="UniProtKB-KW"/>
</dbReference>
<dbReference type="InterPro" id="IPR051327">
    <property type="entry name" value="MATE_MepA_subfamily"/>
</dbReference>
<keyword evidence="9" id="KW-0046">Antibiotic resistance</keyword>
<comment type="caution">
    <text evidence="11">The sequence shown here is derived from an EMBL/GenBank/DDBJ whole genome shotgun (WGS) entry which is preliminary data.</text>
</comment>
<dbReference type="NCBIfam" id="TIGR00797">
    <property type="entry name" value="matE"/>
    <property type="match status" value="1"/>
</dbReference>
<keyword evidence="12" id="KW-1185">Reference proteome</keyword>
<reference evidence="11 12" key="1">
    <citation type="journal article" date="2014" name="Genome Announc.">
        <title>The Genome Sequence of Bifidobacterium moukalabense DSM 27321 Highlights the Close Phylogenetic Relatedness with the Bifidobacterium dentium Taxon.</title>
        <authorList>
            <person name="Lugli G.A."/>
            <person name="Duranti S."/>
            <person name="Milani C."/>
            <person name="Turroni F."/>
            <person name="Viappiani A."/>
            <person name="Mangifesta M."/>
            <person name="van Sinderen D."/>
            <person name="Ventura M."/>
        </authorList>
    </citation>
    <scope>NUCLEOTIDE SEQUENCE [LARGE SCALE GENOMIC DNA]</scope>
    <source>
        <strain evidence="11 12">DSM 27321</strain>
    </source>
</reference>
<feature type="transmembrane region" description="Helical" evidence="10">
    <location>
        <begin position="207"/>
        <end position="230"/>
    </location>
</feature>
<evidence type="ECO:0000256" key="1">
    <source>
        <dbReference type="ARBA" id="ARBA00004651"/>
    </source>
</evidence>
<evidence type="ECO:0000256" key="8">
    <source>
        <dbReference type="ARBA" id="ARBA00023136"/>
    </source>
</evidence>
<evidence type="ECO:0000313" key="12">
    <source>
        <dbReference type="Proteomes" id="UP000019155"/>
    </source>
</evidence>
<dbReference type="Proteomes" id="UP000019155">
    <property type="component" value="Unassembled WGS sequence"/>
</dbReference>
<name>W4N6U5_9BIFI</name>
<feature type="transmembrane region" description="Helical" evidence="10">
    <location>
        <begin position="62"/>
        <end position="84"/>
    </location>
</feature>
<feature type="transmembrane region" description="Helical" evidence="10">
    <location>
        <begin position="147"/>
        <end position="167"/>
    </location>
</feature>
<sequence>MKNKQSQKTKTKKDADAEYAEMTQGPLRSLIIRLAIPAIISNLVTTIYSLSDTFFIGRLGTAQSGAMGIAFSVMTVIQAMGFFFGNGAGNSMSRELGKHNNTRAARLLSIGFIGALASGLAITLVGLSTLHPLVRMLGATPTIEPYAVTYLIPLLIAAPMMCGSFALNCLLRYQGLASLAMIGLVIGSALNLILEPVFIFLLHMGMFGAALATAICQTISFVILAVLSMMHGVVHFSLRQCRLTVPLAREIAGGGLPSMIRNAAGTLAVTCVNIAANPFGDAAIAGMAIVMRIMLGANSIMIGLGQGFQPVCGYNYGAGLYKRVLKGFWFCVKVATIAMLAFAAIIWITAPDLVRIFRDDTAVVLIGTAALRFQCYTLALNGYNMMANTMQQTIGKTVAASFLAFCRLGLFLAPAVLILPHMLGIVGVECAQCVSDVLTLICTIPVHRRILDGLNREEIGA</sequence>
<proteinExistence type="inferred from homology"/>
<dbReference type="InterPro" id="IPR002528">
    <property type="entry name" value="MATE_fam"/>
</dbReference>
<keyword evidence="6 10" id="KW-0812">Transmembrane</keyword>
<feature type="transmembrane region" description="Helical" evidence="10">
    <location>
        <begin position="105"/>
        <end position="127"/>
    </location>
</feature>
<evidence type="ECO:0000256" key="3">
    <source>
        <dbReference type="ARBA" id="ARBA00022106"/>
    </source>
</evidence>
<dbReference type="GO" id="GO:0005886">
    <property type="term" value="C:plasma membrane"/>
    <property type="evidence" value="ECO:0007669"/>
    <property type="project" value="UniProtKB-SubCell"/>
</dbReference>
<comment type="similarity">
    <text evidence="2">Belongs to the multi antimicrobial extrusion (MATE) (TC 2.A.66.1) family. MepA subfamily.</text>
</comment>
<dbReference type="PANTHER" id="PTHR43823">
    <property type="entry name" value="SPORULATION PROTEIN YKVU"/>
    <property type="match status" value="1"/>
</dbReference>
<dbReference type="EMBL" id="AZMV01000007">
    <property type="protein sequence ID" value="ETY70813.1"/>
    <property type="molecule type" value="Genomic_DNA"/>
</dbReference>
<dbReference type="eggNOG" id="COG0534">
    <property type="taxonomic scope" value="Bacteria"/>
</dbReference>
<evidence type="ECO:0000256" key="4">
    <source>
        <dbReference type="ARBA" id="ARBA00022448"/>
    </source>
</evidence>
<dbReference type="PIRSF" id="PIRSF006603">
    <property type="entry name" value="DinF"/>
    <property type="match status" value="1"/>
</dbReference>
<comment type="subcellular location">
    <subcellularLocation>
        <location evidence="1">Cell membrane</location>
        <topology evidence="1">Multi-pass membrane protein</topology>
    </subcellularLocation>
</comment>
<dbReference type="CDD" id="cd13143">
    <property type="entry name" value="MATE_MepA_like"/>
    <property type="match status" value="1"/>
</dbReference>
<evidence type="ECO:0000313" key="11">
    <source>
        <dbReference type="EMBL" id="ETY70813.1"/>
    </source>
</evidence>
<dbReference type="GO" id="GO:0015297">
    <property type="term" value="F:antiporter activity"/>
    <property type="evidence" value="ECO:0007669"/>
    <property type="project" value="InterPro"/>
</dbReference>
<feature type="transmembrane region" description="Helical" evidence="10">
    <location>
        <begin position="179"/>
        <end position="201"/>
    </location>
</feature>
<dbReference type="GO" id="GO:0042910">
    <property type="term" value="F:xenobiotic transmembrane transporter activity"/>
    <property type="evidence" value="ECO:0007669"/>
    <property type="project" value="InterPro"/>
</dbReference>
<dbReference type="InterPro" id="IPR048279">
    <property type="entry name" value="MdtK-like"/>
</dbReference>
<keyword evidence="5" id="KW-1003">Cell membrane</keyword>
<dbReference type="PANTHER" id="PTHR43823:SF3">
    <property type="entry name" value="MULTIDRUG EXPORT PROTEIN MEPA"/>
    <property type="match status" value="1"/>
</dbReference>
<dbReference type="STRING" id="1435051.BMOU_1673"/>
<evidence type="ECO:0000256" key="5">
    <source>
        <dbReference type="ARBA" id="ARBA00022475"/>
    </source>
</evidence>
<feature type="transmembrane region" description="Helical" evidence="10">
    <location>
        <begin position="328"/>
        <end position="350"/>
    </location>
</feature>
<organism evidence="11 12">
    <name type="scientific">Bifidobacterium moukalabense DSM 27321</name>
    <dbReference type="NCBI Taxonomy" id="1435051"/>
    <lineage>
        <taxon>Bacteria</taxon>
        <taxon>Bacillati</taxon>
        <taxon>Actinomycetota</taxon>
        <taxon>Actinomycetes</taxon>
        <taxon>Bifidobacteriales</taxon>
        <taxon>Bifidobacteriaceae</taxon>
        <taxon>Bifidobacterium</taxon>
    </lineage>
</organism>
<dbReference type="InterPro" id="IPR045070">
    <property type="entry name" value="MATE_MepA-like"/>
</dbReference>
<accession>W4N6U5</accession>
<gene>
    <name evidence="11" type="ORF">BMOU_1673</name>
</gene>
<keyword evidence="7 10" id="KW-1133">Transmembrane helix</keyword>
<evidence type="ECO:0000256" key="10">
    <source>
        <dbReference type="SAM" id="Phobius"/>
    </source>
</evidence>
<dbReference type="AlphaFoldDB" id="W4N6U5"/>
<evidence type="ECO:0000256" key="2">
    <source>
        <dbReference type="ARBA" id="ARBA00008417"/>
    </source>
</evidence>
<keyword evidence="4" id="KW-0813">Transport</keyword>
<evidence type="ECO:0000256" key="9">
    <source>
        <dbReference type="ARBA" id="ARBA00023251"/>
    </source>
</evidence>
<dbReference type="PATRIC" id="fig|1435051.3.peg.1662"/>